<name>A0A963YR12_9PROT</name>
<reference evidence="1" key="2">
    <citation type="submission" date="2021-01" db="EMBL/GenBank/DDBJ databases">
        <authorList>
            <person name="Mieszkin S."/>
            <person name="Pouder E."/>
            <person name="Alain K."/>
        </authorList>
    </citation>
    <scope>NUCLEOTIDE SEQUENCE</scope>
    <source>
        <strain evidence="1">HW T2.11</strain>
    </source>
</reference>
<dbReference type="Proteomes" id="UP000708298">
    <property type="component" value="Unassembled WGS sequence"/>
</dbReference>
<reference evidence="1" key="1">
    <citation type="journal article" date="2021" name="Microorganisms">
        <title>Acidisoma silvae sp. nov. and Acidisomacellulosilytica sp. nov., Two Acidophilic Bacteria Isolated from Decaying Wood, Hydrolyzing Cellulose and Producing Poly-3-hydroxybutyrate.</title>
        <authorList>
            <person name="Mieszkin S."/>
            <person name="Pouder E."/>
            <person name="Uroz S."/>
            <person name="Simon-Colin C."/>
            <person name="Alain K."/>
        </authorList>
    </citation>
    <scope>NUCLEOTIDE SEQUENCE</scope>
    <source>
        <strain evidence="1">HW T2.11</strain>
    </source>
</reference>
<accession>A0A963YR12</accession>
<proteinExistence type="predicted"/>
<protein>
    <submittedName>
        <fullName evidence="1">Uncharacterized protein</fullName>
    </submittedName>
</protein>
<comment type="caution">
    <text evidence="1">The sequence shown here is derived from an EMBL/GenBank/DDBJ whole genome shotgun (WGS) entry which is preliminary data.</text>
</comment>
<sequence length="89" mass="10369">MNETESLTNLLLREIRDEVKSLRVEVGDVRTLSLSTFDRVKRLERRMEELRDDLETTIKAEIMGVGVNWRRALEIRMADIEASNGPRQP</sequence>
<dbReference type="AlphaFoldDB" id="A0A963YR12"/>
<evidence type="ECO:0000313" key="1">
    <source>
        <dbReference type="EMBL" id="MCB8874992.1"/>
    </source>
</evidence>
<gene>
    <name evidence="1" type="ORF">ASILVAE211_07340</name>
</gene>
<evidence type="ECO:0000313" key="2">
    <source>
        <dbReference type="Proteomes" id="UP000708298"/>
    </source>
</evidence>
<dbReference type="RefSeq" id="WP_227320639.1">
    <property type="nucleotide sequence ID" value="NZ_JAESVB010000002.1"/>
</dbReference>
<dbReference type="EMBL" id="JAESVB010000002">
    <property type="protein sequence ID" value="MCB8874992.1"/>
    <property type="molecule type" value="Genomic_DNA"/>
</dbReference>
<keyword evidence="2" id="KW-1185">Reference proteome</keyword>
<organism evidence="1 2">
    <name type="scientific">Acidisoma silvae</name>
    <dbReference type="NCBI Taxonomy" id="2802396"/>
    <lineage>
        <taxon>Bacteria</taxon>
        <taxon>Pseudomonadati</taxon>
        <taxon>Pseudomonadota</taxon>
        <taxon>Alphaproteobacteria</taxon>
        <taxon>Acetobacterales</taxon>
        <taxon>Acidocellaceae</taxon>
        <taxon>Acidisoma</taxon>
    </lineage>
</organism>